<accession>A0A2N9L2Y4</accession>
<name>A0A2N9L2Y4_9BACT</name>
<reference evidence="5" key="1">
    <citation type="submission" date="2018-02" db="EMBL/GenBank/DDBJ databases">
        <authorList>
            <person name="Hausmann B."/>
        </authorList>
    </citation>
    <scope>NUCLEOTIDE SEQUENCE [LARGE SCALE GENOMIC DNA]</scope>
    <source>
        <strain evidence="5">Peat soil MAG SbA5</strain>
    </source>
</reference>
<dbReference type="Pfam" id="PF00072">
    <property type="entry name" value="Response_reg"/>
    <property type="match status" value="1"/>
</dbReference>
<dbReference type="SMART" id="SM00448">
    <property type="entry name" value="REC"/>
    <property type="match status" value="1"/>
</dbReference>
<dbReference type="Proteomes" id="UP000239735">
    <property type="component" value="Unassembled WGS sequence"/>
</dbReference>
<dbReference type="AlphaFoldDB" id="A0A2N9L2Y4"/>
<dbReference type="GO" id="GO:0000160">
    <property type="term" value="P:phosphorelay signal transduction system"/>
    <property type="evidence" value="ECO:0007669"/>
    <property type="project" value="InterPro"/>
</dbReference>
<dbReference type="SUPFAM" id="SSF52172">
    <property type="entry name" value="CheY-like"/>
    <property type="match status" value="1"/>
</dbReference>
<keyword evidence="1 2" id="KW-0597">Phosphoprotein</keyword>
<proteinExistence type="predicted"/>
<feature type="modified residue" description="4-aspartylphosphate" evidence="2">
    <location>
        <position position="56"/>
    </location>
</feature>
<dbReference type="PANTHER" id="PTHR44591">
    <property type="entry name" value="STRESS RESPONSE REGULATOR PROTEIN 1"/>
    <property type="match status" value="1"/>
</dbReference>
<dbReference type="PROSITE" id="PS50110">
    <property type="entry name" value="RESPONSE_REGULATORY"/>
    <property type="match status" value="1"/>
</dbReference>
<evidence type="ECO:0000259" key="3">
    <source>
        <dbReference type="PROSITE" id="PS50110"/>
    </source>
</evidence>
<dbReference type="InterPro" id="IPR001789">
    <property type="entry name" value="Sig_transdc_resp-reg_receiver"/>
</dbReference>
<dbReference type="PANTHER" id="PTHR44591:SF25">
    <property type="entry name" value="CHEMOTAXIS TWO-COMPONENT RESPONSE REGULATOR"/>
    <property type="match status" value="1"/>
</dbReference>
<organism evidence="4 5">
    <name type="scientific">Candidatus Sulfuritelmatomonas gaucii</name>
    <dbReference type="NCBI Taxonomy" id="2043161"/>
    <lineage>
        <taxon>Bacteria</taxon>
        <taxon>Pseudomonadati</taxon>
        <taxon>Acidobacteriota</taxon>
        <taxon>Terriglobia</taxon>
        <taxon>Terriglobales</taxon>
        <taxon>Acidobacteriaceae</taxon>
        <taxon>Candidatus Sulfuritelmatomonas</taxon>
    </lineage>
</organism>
<feature type="domain" description="Response regulatory" evidence="3">
    <location>
        <begin position="7"/>
        <end position="121"/>
    </location>
</feature>
<dbReference type="InterPro" id="IPR050595">
    <property type="entry name" value="Bact_response_regulator"/>
</dbReference>
<sequence length="128" mass="13890">MQQVTTMIAIIDDDESVRKATKSLVRSLGYEAATFCSAEEFLGSSQLKTAACLITDVRMPGMSGVELQDRLIADGRSLPTVFISAFSDERVQQKVLESGAVGYLHKPFEEDRLIECIETALKGQGAGT</sequence>
<evidence type="ECO:0000313" key="5">
    <source>
        <dbReference type="Proteomes" id="UP000239735"/>
    </source>
</evidence>
<evidence type="ECO:0000256" key="1">
    <source>
        <dbReference type="ARBA" id="ARBA00022553"/>
    </source>
</evidence>
<gene>
    <name evidence="4" type="ORF">SBA5_1050010</name>
</gene>
<evidence type="ECO:0000313" key="4">
    <source>
        <dbReference type="EMBL" id="SPE17589.1"/>
    </source>
</evidence>
<protein>
    <submittedName>
        <fullName evidence="4">Response regulator protein TmoT</fullName>
    </submittedName>
</protein>
<dbReference type="InterPro" id="IPR011006">
    <property type="entry name" value="CheY-like_superfamily"/>
</dbReference>
<dbReference type="Gene3D" id="3.40.50.2300">
    <property type="match status" value="1"/>
</dbReference>
<dbReference type="EMBL" id="OKRB01000008">
    <property type="protein sequence ID" value="SPE17589.1"/>
    <property type="molecule type" value="Genomic_DNA"/>
</dbReference>
<evidence type="ECO:0000256" key="2">
    <source>
        <dbReference type="PROSITE-ProRule" id="PRU00169"/>
    </source>
</evidence>